<dbReference type="SUPFAM" id="SSF51126">
    <property type="entry name" value="Pectin lyase-like"/>
    <property type="match status" value="1"/>
</dbReference>
<gene>
    <name evidence="2" type="ORF">LV92_03561</name>
</gene>
<feature type="domain" description="Right handed beta helix" evidence="1">
    <location>
        <begin position="319"/>
        <end position="474"/>
    </location>
</feature>
<dbReference type="InterPro" id="IPR036034">
    <property type="entry name" value="PDZ_sf"/>
</dbReference>
<proteinExistence type="predicted"/>
<dbReference type="Pfam" id="PF13229">
    <property type="entry name" value="Beta_helix"/>
    <property type="match status" value="1"/>
</dbReference>
<keyword evidence="3" id="KW-1185">Reference proteome</keyword>
<dbReference type="PANTHER" id="PTHR36453">
    <property type="entry name" value="SECRETED PROTEIN-RELATED"/>
    <property type="match status" value="1"/>
</dbReference>
<dbReference type="Gene3D" id="2.30.42.10">
    <property type="match status" value="1"/>
</dbReference>
<dbReference type="SMART" id="SM00710">
    <property type="entry name" value="PbH1"/>
    <property type="match status" value="5"/>
</dbReference>
<evidence type="ECO:0000313" key="3">
    <source>
        <dbReference type="Proteomes" id="UP000249696"/>
    </source>
</evidence>
<dbReference type="RefSeq" id="WP_111624916.1">
    <property type="nucleotide sequence ID" value="NZ_QLLN01000007.1"/>
</dbReference>
<dbReference type="InterPro" id="IPR011050">
    <property type="entry name" value="Pectin_lyase_fold/virulence"/>
</dbReference>
<dbReference type="OrthoDB" id="9808066at2"/>
<dbReference type="InterPro" id="IPR039448">
    <property type="entry name" value="Beta_helix"/>
</dbReference>
<reference evidence="2 3" key="1">
    <citation type="submission" date="2018-06" db="EMBL/GenBank/DDBJ databases">
        <title>Genomic Encyclopedia of Archaeal and Bacterial Type Strains, Phase II (KMG-II): from individual species to whole genera.</title>
        <authorList>
            <person name="Goeker M."/>
        </authorList>
    </citation>
    <scope>NUCLEOTIDE SEQUENCE [LARGE SCALE GENOMIC DNA]</scope>
    <source>
        <strain evidence="2 3">DSM 23522</strain>
    </source>
</reference>
<dbReference type="PANTHER" id="PTHR36453:SF1">
    <property type="entry name" value="RIGHT HANDED BETA HELIX DOMAIN-CONTAINING PROTEIN"/>
    <property type="match status" value="1"/>
</dbReference>
<evidence type="ECO:0000313" key="2">
    <source>
        <dbReference type="EMBL" id="RAJ07998.1"/>
    </source>
</evidence>
<sequence length="794" mass="90021">MTQYFETIYWKRWSPGLFLIFLLISCGSKEKVINLYVGEGNGESTEVVFKGINEAIIKANEIRSKDKVNPIIINISQGEYYLDSTLLITPKLGNLSIIGEGSDLVTIKGSKRLQPDWEKYNDHIWVSQMPDNTAFDQLFVNGIRQNLARYPNYDERAGHWQGHSADAISLERVKSWAQPIGTIVHAMHAGEWGGFHYTISGINEKGEPVLSGGHQNNRPSAGMHEKLRMVENVFEELDSPGEWYFDKNTSKLYYWPQTTIDIQNAIFEGVYLKHLLEIKGSEELPVKDVSIEGIKFEHAKRTIMENYEPLLRSDWTIYRGAAVFIEGTENIVVKDCEFSNLGGNVIFVSNYNRSTTISGNHIHDCGASAISFVGSPSAVRSPSFQYDEFIPFKELDTIKGPANNMFPKTCTVDNNLIYRTGRLEKQTAGVEISMAMDITVSNNSIYEVPRAGINVSEGTWGGHIIEYNDVFNTVLESGDHGSFNSWGRDRFWHPNRETMDEIVAKNPKMPLWDAIHTTIIRNNRFRCDHGWDIDLDDGSTNYAIYNNVCLNGGLKLREGFYRTVENNIMINNGFHPHVWFKNSEDVFRQNIVLTDHKDIRLQAWGKEVDYNLFPDEEALLKAQRNNTDLQSVFGNPQFINPNTGNYTVSENSPALKIGFKNFPMDSFGVKKMALKKIAKTPKFPIIWSLDNSEKTKKTSLNWLGAQIKNIETMEERSASGLSKTAGVLIINIDAKSVLSNSALQPGDVIIAGESKEIDKISDLMKMYQEHNWKGVLNLKIFRNQKIMELTIKTK</sequence>
<protein>
    <submittedName>
        <fullName evidence="2">PDZ domain-containing protein</fullName>
    </submittedName>
</protein>
<dbReference type="AlphaFoldDB" id="A0A327QVT4"/>
<dbReference type="EMBL" id="QLLN01000007">
    <property type="protein sequence ID" value="RAJ07998.1"/>
    <property type="molecule type" value="Genomic_DNA"/>
</dbReference>
<dbReference type="Proteomes" id="UP000249696">
    <property type="component" value="Unassembled WGS sequence"/>
</dbReference>
<name>A0A327QVT4_9FLAO</name>
<dbReference type="SUPFAM" id="SSF50156">
    <property type="entry name" value="PDZ domain-like"/>
    <property type="match status" value="1"/>
</dbReference>
<dbReference type="InterPro" id="IPR006626">
    <property type="entry name" value="PbH1"/>
</dbReference>
<accession>A0A327QVT4</accession>
<evidence type="ECO:0000259" key="1">
    <source>
        <dbReference type="Pfam" id="PF13229"/>
    </source>
</evidence>
<dbReference type="Gene3D" id="2.160.20.10">
    <property type="entry name" value="Single-stranded right-handed beta-helix, Pectin lyase-like"/>
    <property type="match status" value="1"/>
</dbReference>
<comment type="caution">
    <text evidence="2">The sequence shown here is derived from an EMBL/GenBank/DDBJ whole genome shotgun (WGS) entry which is preliminary data.</text>
</comment>
<dbReference type="InterPro" id="IPR012334">
    <property type="entry name" value="Pectin_lyas_fold"/>
</dbReference>
<organism evidence="2 3">
    <name type="scientific">Arenibacter echinorum</name>
    <dbReference type="NCBI Taxonomy" id="440515"/>
    <lineage>
        <taxon>Bacteria</taxon>
        <taxon>Pseudomonadati</taxon>
        <taxon>Bacteroidota</taxon>
        <taxon>Flavobacteriia</taxon>
        <taxon>Flavobacteriales</taxon>
        <taxon>Flavobacteriaceae</taxon>
        <taxon>Arenibacter</taxon>
    </lineage>
</organism>